<dbReference type="InterPro" id="IPR011033">
    <property type="entry name" value="PRC_barrel-like_sf"/>
</dbReference>
<comment type="subcellular location">
    <subcellularLocation>
        <location evidence="1">Cytoplasm</location>
    </subcellularLocation>
</comment>
<evidence type="ECO:0000313" key="4">
    <source>
        <dbReference type="EMBL" id="CAH1000421.1"/>
    </source>
</evidence>
<dbReference type="Gene3D" id="2.30.30.240">
    <property type="entry name" value="PRC-barrel domain"/>
    <property type="match status" value="1"/>
</dbReference>
<dbReference type="RefSeq" id="WP_238750472.1">
    <property type="nucleotide sequence ID" value="NZ_CAKLPZ010000001.1"/>
</dbReference>
<dbReference type="Proteomes" id="UP000837803">
    <property type="component" value="Unassembled WGS sequence"/>
</dbReference>
<keyword evidence="5" id="KW-1185">Reference proteome</keyword>
<keyword evidence="1" id="KW-0963">Cytoplasm</keyword>
<keyword evidence="1" id="KW-0698">rRNA processing</keyword>
<dbReference type="SUPFAM" id="SSF50447">
    <property type="entry name" value="Translation proteins"/>
    <property type="match status" value="1"/>
</dbReference>
<dbReference type="Gene3D" id="2.40.30.60">
    <property type="entry name" value="RimM"/>
    <property type="match status" value="1"/>
</dbReference>
<evidence type="ECO:0000313" key="5">
    <source>
        <dbReference type="Proteomes" id="UP000837803"/>
    </source>
</evidence>
<dbReference type="Pfam" id="PF01782">
    <property type="entry name" value="RimM"/>
    <property type="match status" value="1"/>
</dbReference>
<comment type="similarity">
    <text evidence="1">Belongs to the RimM family.</text>
</comment>
<dbReference type="InterPro" id="IPR056792">
    <property type="entry name" value="PRC_RimM"/>
</dbReference>
<name>A0ABM9B0D0_9BACT</name>
<dbReference type="SUPFAM" id="SSF50346">
    <property type="entry name" value="PRC-barrel domain"/>
    <property type="match status" value="1"/>
</dbReference>
<dbReference type="InterPro" id="IPR036976">
    <property type="entry name" value="RimM_N_sf"/>
</dbReference>
<keyword evidence="1" id="KW-0690">Ribosome biogenesis</keyword>
<comment type="function">
    <text evidence="1">An accessory protein needed during the final step in the assembly of 30S ribosomal subunit, possibly for assembly of the head region. Essential for efficient processing of 16S rRNA. May be needed both before and after RbfA during the maturation of 16S rRNA. It has affinity for free ribosomal 30S subunits but not for 70S ribosomes.</text>
</comment>
<reference evidence="4" key="1">
    <citation type="submission" date="2021-12" db="EMBL/GenBank/DDBJ databases">
        <authorList>
            <person name="Rodrigo-Torres L."/>
            <person name="Arahal R. D."/>
            <person name="Lucena T."/>
        </authorList>
    </citation>
    <scope>NUCLEOTIDE SEQUENCE</scope>
    <source>
        <strain evidence="4">CECT 8419</strain>
    </source>
</reference>
<evidence type="ECO:0000256" key="1">
    <source>
        <dbReference type="HAMAP-Rule" id="MF_00014"/>
    </source>
</evidence>
<protein>
    <recommendedName>
        <fullName evidence="1">Ribosome maturation factor RimM</fullName>
    </recommendedName>
</protein>
<dbReference type="InterPro" id="IPR009000">
    <property type="entry name" value="Transl_B-barrel_sf"/>
</dbReference>
<dbReference type="Pfam" id="PF24986">
    <property type="entry name" value="PRC_RimM"/>
    <property type="match status" value="1"/>
</dbReference>
<evidence type="ECO:0000259" key="2">
    <source>
        <dbReference type="Pfam" id="PF01782"/>
    </source>
</evidence>
<organism evidence="4 5">
    <name type="scientific">Neolewinella maritima</name>
    <dbReference type="NCBI Taxonomy" id="1383882"/>
    <lineage>
        <taxon>Bacteria</taxon>
        <taxon>Pseudomonadati</taxon>
        <taxon>Bacteroidota</taxon>
        <taxon>Saprospiria</taxon>
        <taxon>Saprospirales</taxon>
        <taxon>Lewinellaceae</taxon>
        <taxon>Neolewinella</taxon>
    </lineage>
</organism>
<dbReference type="InterPro" id="IPR011961">
    <property type="entry name" value="RimM"/>
</dbReference>
<keyword evidence="1" id="KW-0143">Chaperone</keyword>
<comment type="domain">
    <text evidence="1">The PRC barrel domain binds ribosomal protein uS19.</text>
</comment>
<dbReference type="HAMAP" id="MF_00014">
    <property type="entry name" value="Ribosome_mat_RimM"/>
    <property type="match status" value="1"/>
</dbReference>
<accession>A0ABM9B0D0</accession>
<comment type="caution">
    <text evidence="4">The sequence shown here is derived from an EMBL/GenBank/DDBJ whole genome shotgun (WGS) entry which is preliminary data.</text>
</comment>
<dbReference type="InterPro" id="IPR002676">
    <property type="entry name" value="RimM_N"/>
</dbReference>
<feature type="domain" description="RimM N-terminal" evidence="2">
    <location>
        <begin position="6"/>
        <end position="83"/>
    </location>
</feature>
<sequence>MELVEIGRTGRPHGIKGELGLQVEEVYLDDLLRAKAVLIGDPAIPYFVKNYREGGKLTVLLDTFTTREQVSLLSGKPLWLPQHQVTAEVDELVTPWDALLGYRIEAEGYPLLGPIEDIMDLPQHYLAEVPYEGKTLYIPLHENLVVAVREDDEVVVMNLPDGLLELAG</sequence>
<gene>
    <name evidence="1 4" type="primary">rimM</name>
    <name evidence="4" type="ORF">LEM8419_01574</name>
</gene>
<comment type="subunit">
    <text evidence="1">Binds ribosomal protein uS19.</text>
</comment>
<proteinExistence type="inferred from homology"/>
<evidence type="ECO:0000259" key="3">
    <source>
        <dbReference type="Pfam" id="PF24986"/>
    </source>
</evidence>
<feature type="domain" description="Ribosome maturation factor RimM PRC barrel" evidence="3">
    <location>
        <begin position="96"/>
        <end position="163"/>
    </location>
</feature>
<dbReference type="EMBL" id="CAKLPZ010000001">
    <property type="protein sequence ID" value="CAH1000421.1"/>
    <property type="molecule type" value="Genomic_DNA"/>
</dbReference>